<feature type="region of interest" description="Disordered" evidence="2">
    <location>
        <begin position="394"/>
        <end position="428"/>
    </location>
</feature>
<evidence type="ECO:0000313" key="3">
    <source>
        <dbReference type="EMBL" id="EIE20370.1"/>
    </source>
</evidence>
<accession>I0YPQ1</accession>
<feature type="compositionally biased region" description="Low complexity" evidence="2">
    <location>
        <begin position="103"/>
        <end position="116"/>
    </location>
</feature>
<dbReference type="PANTHER" id="PTHR47871:SF2">
    <property type="entry name" value="OS03G0221300 PROTEIN"/>
    <property type="match status" value="1"/>
</dbReference>
<feature type="compositionally biased region" description="Low complexity" evidence="2">
    <location>
        <begin position="304"/>
        <end position="315"/>
    </location>
</feature>
<dbReference type="eggNOG" id="ENOG502QV4G">
    <property type="taxonomic scope" value="Eukaryota"/>
</dbReference>
<organism evidence="3 4">
    <name type="scientific">Coccomyxa subellipsoidea (strain C-169)</name>
    <name type="common">Green microalga</name>
    <dbReference type="NCBI Taxonomy" id="574566"/>
    <lineage>
        <taxon>Eukaryota</taxon>
        <taxon>Viridiplantae</taxon>
        <taxon>Chlorophyta</taxon>
        <taxon>core chlorophytes</taxon>
        <taxon>Trebouxiophyceae</taxon>
        <taxon>Trebouxiophyceae incertae sedis</taxon>
        <taxon>Coccomyxaceae</taxon>
        <taxon>Coccomyxa</taxon>
        <taxon>Coccomyxa subellipsoidea</taxon>
    </lineage>
</organism>
<evidence type="ECO:0000313" key="4">
    <source>
        <dbReference type="Proteomes" id="UP000007264"/>
    </source>
</evidence>
<protein>
    <submittedName>
        <fullName evidence="3">Uncharacterized protein</fullName>
    </submittedName>
</protein>
<feature type="region of interest" description="Disordered" evidence="2">
    <location>
        <begin position="290"/>
        <end position="382"/>
    </location>
</feature>
<dbReference type="EMBL" id="AGSI01000015">
    <property type="protein sequence ID" value="EIE20370.1"/>
    <property type="molecule type" value="Genomic_DNA"/>
</dbReference>
<evidence type="ECO:0000256" key="1">
    <source>
        <dbReference type="SAM" id="Coils"/>
    </source>
</evidence>
<keyword evidence="1" id="KW-0175">Coiled coil</keyword>
<dbReference type="GeneID" id="17038346"/>
<dbReference type="KEGG" id="csl:COCSUDRAFT_57521"/>
<feature type="region of interest" description="Disordered" evidence="2">
    <location>
        <begin position="84"/>
        <end position="268"/>
    </location>
</feature>
<name>I0YPQ1_COCSC</name>
<proteinExistence type="predicted"/>
<dbReference type="RefSeq" id="XP_005644914.1">
    <property type="nucleotide sequence ID" value="XM_005644857.1"/>
</dbReference>
<sequence length="699" mass="74197">MSRKRKSLDDPDYSWDDHESCKGLLDQLQSELQSRELQVAQREKDVERETEKLQALRAEATKLFEDLVRQLPDIRARVQLAAGASNDANQSAACPSALPPLPRNAQPQQQPASAQRILPPNVTSAAQPHAGQRATGPRPEQARPPEHPQQVRRNMEDVWGPLFRGPSWLGPQTTPLQSPVPQPPDAPHWEQQRQHATTNDVRNVRAPGTVPTSRPGSESAAANGARPAQEPQWRQQLQQLQQQQSENLRKGWCPTPPRPLRAEAANSNGAPASAFAGVDILRGMQLPRQLQAGPRQNGGGPGSSAGPIGNGAPAGQTAERGLPSQTGRGRGRGGPAKTFVPAAKGRAPMDGGGGRYARRGRGRQTPGRGIARAETDGAADGDSLDEAVKMLRAQTEPGSAAHASGIHANGANRGAGGRPQLHPSVPAHPALQADAPALLSLLKEQNILQHMALLEPAAPDDDGSTDGGPSNAAQLTDLYGKVHSILARILTPLTGKRSSEREIDAADGVAAGAEATGGAAAAERRDRYTLCALQCLIEAAGKYGTSVAPVRWGWCRELQAFVFVFEAANRIVVEKPEYGNASYFFDLEQPLPVAAQVQRLVAVLSVPAVTRGALLADGAPDLAQGLPPADAAVLAAAGWTPQCGLRALLNFSGERIIHRNTRATSEAETWQLYRDKINKLLSQGAAAGRTFKPVTGAQT</sequence>
<feature type="compositionally biased region" description="Low complexity" evidence="2">
    <location>
        <begin position="235"/>
        <end position="244"/>
    </location>
</feature>
<dbReference type="OrthoDB" id="2021147at2759"/>
<reference evidence="3 4" key="1">
    <citation type="journal article" date="2012" name="Genome Biol.">
        <title>The genome of the polar eukaryotic microalga coccomyxa subellipsoidea reveals traits of cold adaptation.</title>
        <authorList>
            <person name="Blanc G."/>
            <person name="Agarkova I."/>
            <person name="Grimwood J."/>
            <person name="Kuo A."/>
            <person name="Brueggeman A."/>
            <person name="Dunigan D."/>
            <person name="Gurnon J."/>
            <person name="Ladunga I."/>
            <person name="Lindquist E."/>
            <person name="Lucas S."/>
            <person name="Pangilinan J."/>
            <person name="Proschold T."/>
            <person name="Salamov A."/>
            <person name="Schmutz J."/>
            <person name="Weeks D."/>
            <person name="Yamada T."/>
            <person name="Claverie J.M."/>
            <person name="Grigoriev I."/>
            <person name="Van Etten J."/>
            <person name="Lomsadze A."/>
            <person name="Borodovsky M."/>
        </authorList>
    </citation>
    <scope>NUCLEOTIDE SEQUENCE [LARGE SCALE GENOMIC DNA]</scope>
    <source>
        <strain evidence="3 4">C-169</strain>
    </source>
</reference>
<feature type="coiled-coil region" evidence="1">
    <location>
        <begin position="25"/>
        <end position="66"/>
    </location>
</feature>
<comment type="caution">
    <text evidence="3">The sequence shown here is derived from an EMBL/GenBank/DDBJ whole genome shotgun (WGS) entry which is preliminary data.</text>
</comment>
<keyword evidence="4" id="KW-1185">Reference proteome</keyword>
<gene>
    <name evidence="3" type="ORF">COCSUDRAFT_57521</name>
</gene>
<dbReference type="Proteomes" id="UP000007264">
    <property type="component" value="Unassembled WGS sequence"/>
</dbReference>
<dbReference type="AlphaFoldDB" id="I0YPQ1"/>
<dbReference type="PANTHER" id="PTHR47871">
    <property type="entry name" value="NAC DOMAIN-CONTAINING PROTEIN 8"/>
    <property type="match status" value="1"/>
</dbReference>
<evidence type="ECO:0000256" key="2">
    <source>
        <dbReference type="SAM" id="MobiDB-lite"/>
    </source>
</evidence>